<organism evidence="1">
    <name type="scientific">marine metagenome</name>
    <dbReference type="NCBI Taxonomy" id="408172"/>
    <lineage>
        <taxon>unclassified sequences</taxon>
        <taxon>metagenomes</taxon>
        <taxon>ecological metagenomes</taxon>
    </lineage>
</organism>
<protein>
    <submittedName>
        <fullName evidence="1">Uncharacterized protein</fullName>
    </submittedName>
</protein>
<accession>A0A381YML6</accession>
<evidence type="ECO:0000313" key="1">
    <source>
        <dbReference type="EMBL" id="SVA77767.1"/>
    </source>
</evidence>
<dbReference type="AlphaFoldDB" id="A0A381YML6"/>
<dbReference type="EMBL" id="UINC01018500">
    <property type="protein sequence ID" value="SVA77767.1"/>
    <property type="molecule type" value="Genomic_DNA"/>
</dbReference>
<sequence length="57" mass="6213">VPALTRDVGLSSTGCPALTLGDDRQRRDTTKAGKWPYPFPALTLVGLLDYISCIYTQ</sequence>
<reference evidence="1" key="1">
    <citation type="submission" date="2018-05" db="EMBL/GenBank/DDBJ databases">
        <authorList>
            <person name="Lanie J.A."/>
            <person name="Ng W.-L."/>
            <person name="Kazmierczak K.M."/>
            <person name="Andrzejewski T.M."/>
            <person name="Davidsen T.M."/>
            <person name="Wayne K.J."/>
            <person name="Tettelin H."/>
            <person name="Glass J.I."/>
            <person name="Rusch D."/>
            <person name="Podicherti R."/>
            <person name="Tsui H.-C.T."/>
            <person name="Winkler M.E."/>
        </authorList>
    </citation>
    <scope>NUCLEOTIDE SEQUENCE</scope>
</reference>
<feature type="non-terminal residue" evidence="1">
    <location>
        <position position="1"/>
    </location>
</feature>
<proteinExistence type="predicted"/>
<gene>
    <name evidence="1" type="ORF">METZ01_LOCUS130621</name>
</gene>
<name>A0A381YML6_9ZZZZ</name>